<keyword evidence="2" id="KW-1185">Reference proteome</keyword>
<protein>
    <submittedName>
        <fullName evidence="1">Uncharacterized protein</fullName>
    </submittedName>
</protein>
<dbReference type="Proteomes" id="UP000091857">
    <property type="component" value="Chromosome 5"/>
</dbReference>
<proteinExistence type="predicted"/>
<evidence type="ECO:0000313" key="2">
    <source>
        <dbReference type="Proteomes" id="UP000091857"/>
    </source>
</evidence>
<organism evidence="1 2">
    <name type="scientific">Manihot esculenta</name>
    <name type="common">Cassava</name>
    <name type="synonym">Jatropha manihot</name>
    <dbReference type="NCBI Taxonomy" id="3983"/>
    <lineage>
        <taxon>Eukaryota</taxon>
        <taxon>Viridiplantae</taxon>
        <taxon>Streptophyta</taxon>
        <taxon>Embryophyta</taxon>
        <taxon>Tracheophyta</taxon>
        <taxon>Spermatophyta</taxon>
        <taxon>Magnoliopsida</taxon>
        <taxon>eudicotyledons</taxon>
        <taxon>Gunneridae</taxon>
        <taxon>Pentapetalae</taxon>
        <taxon>rosids</taxon>
        <taxon>fabids</taxon>
        <taxon>Malpighiales</taxon>
        <taxon>Euphorbiaceae</taxon>
        <taxon>Crotonoideae</taxon>
        <taxon>Manihoteae</taxon>
        <taxon>Manihot</taxon>
    </lineage>
</organism>
<gene>
    <name evidence="1" type="ORF">MANES_05G119167v8</name>
</gene>
<comment type="caution">
    <text evidence="1">The sequence shown here is derived from an EMBL/GenBank/DDBJ whole genome shotgun (WGS) entry which is preliminary data.</text>
</comment>
<evidence type="ECO:0000313" key="1">
    <source>
        <dbReference type="EMBL" id="KAG8654298.1"/>
    </source>
</evidence>
<reference evidence="2" key="1">
    <citation type="journal article" date="2016" name="Nat. Biotechnol.">
        <title>Sequencing wild and cultivated cassava and related species reveals extensive interspecific hybridization and genetic diversity.</title>
        <authorList>
            <person name="Bredeson J.V."/>
            <person name="Lyons J.B."/>
            <person name="Prochnik S.E."/>
            <person name="Wu G.A."/>
            <person name="Ha C.M."/>
            <person name="Edsinger-Gonzales E."/>
            <person name="Grimwood J."/>
            <person name="Schmutz J."/>
            <person name="Rabbi I.Y."/>
            <person name="Egesi C."/>
            <person name="Nauluvula P."/>
            <person name="Lebot V."/>
            <person name="Ndunguru J."/>
            <person name="Mkamilo G."/>
            <person name="Bart R.S."/>
            <person name="Setter T.L."/>
            <person name="Gleadow R.M."/>
            <person name="Kulakow P."/>
            <person name="Ferguson M.E."/>
            <person name="Rounsley S."/>
            <person name="Rokhsar D.S."/>
        </authorList>
    </citation>
    <scope>NUCLEOTIDE SEQUENCE [LARGE SCALE GENOMIC DNA]</scope>
    <source>
        <strain evidence="2">cv. AM560-2</strain>
    </source>
</reference>
<sequence>MGDPLSLQASDHPGMSLVSAPLLGPNFRSWSRAVRIALGAKMKLGFIEGIFSAPSKDSEGYEQWKKCDFMVTSWILNSISKELVDGFTYTAFARDLWQKISERFEECNGPMIYELLDELRSVETLPTCTCGASRAIAEITNRNRLIPDITLMQFLMGLNEAFRTVRDQVLGMDPLPTVNKAYSMNLSRPRRSEIKKGHCTFCNMDGHTREGCFKLIGYPD</sequence>
<name>A0ACB7HNL2_MANES</name>
<dbReference type="EMBL" id="CM004391">
    <property type="protein sequence ID" value="KAG8654298.1"/>
    <property type="molecule type" value="Genomic_DNA"/>
</dbReference>
<accession>A0ACB7HNL2</accession>